<protein>
    <recommendedName>
        <fullName evidence="3">Pectate lyase superfamily protein</fullName>
    </recommendedName>
</protein>
<reference evidence="1 2" key="1">
    <citation type="submission" date="2014-07" db="EMBL/GenBank/DDBJ databases">
        <title>Genome of Chryseobacterium vrystaatense LMG 22846.</title>
        <authorList>
            <person name="Pipes S.E."/>
            <person name="Stropko S.J."/>
            <person name="Newman J.D."/>
        </authorList>
    </citation>
    <scope>NUCLEOTIDE SEQUENCE [LARGE SCALE GENOMIC DNA]</scope>
    <source>
        <strain evidence="1 2">LMG 22846</strain>
    </source>
</reference>
<accession>A0ABR4UGC4</accession>
<evidence type="ECO:0008006" key="3">
    <source>
        <dbReference type="Google" id="ProtNLM"/>
    </source>
</evidence>
<evidence type="ECO:0000313" key="2">
    <source>
        <dbReference type="Proteomes" id="UP000028719"/>
    </source>
</evidence>
<comment type="caution">
    <text evidence="1">The sequence shown here is derived from an EMBL/GenBank/DDBJ whole genome shotgun (WGS) entry which is preliminary data.</text>
</comment>
<gene>
    <name evidence="1" type="ORF">IW16_25330</name>
</gene>
<proteinExistence type="predicted"/>
<dbReference type="InterPro" id="IPR012334">
    <property type="entry name" value="Pectin_lyas_fold"/>
</dbReference>
<dbReference type="EMBL" id="JPRI01000012">
    <property type="protein sequence ID" value="KFF23574.1"/>
    <property type="molecule type" value="Genomic_DNA"/>
</dbReference>
<dbReference type="Gene3D" id="6.10.140.1630">
    <property type="match status" value="1"/>
</dbReference>
<sequence>MVSLSLSEINDLQTGVAIGVQVLGYHIKGDTPDPIIYYLSTTTAPDDGGSVINVGNLKMEHNFGGEVNVRYFGAKLDTITDDSKSYINAIDYLRNRNAPGKFIQPVGGSYVTEEIMFNLPNSSTFIFDGEFILGPQAEIVIGCLKKKGDSEEATYNRNAYSIEGAGLAAYRPNGIFDSELCCIKVVDLHSSKGTFKKTYGSKYGIMFYSNFGNGGLSYNTFVLGFHHDSKINVILKAEGGYVNENIFIGGTFNHTSTFPGGAETRNIMVCHHAINVLNNNRFICPSLEDNHKEAVAVEMNGESNLIMHPRLENGNNTANYKINFTEKSLRCQILGNGFNVNSSNIQDDGLSSYQTITGEVAKNASSYPTLDLQNASSSNNNTLISRDSQKVMTFALDGIGNIKTKGDINYFGNLLLEDSENGIYRGVFRGSGTPSLDALPGSIYLNRAGGKGQSMFSKTSNTDGTGWESVPTKAAAVPDSTATTISELVQDYNNLLSKLRASGVISS</sequence>
<dbReference type="Proteomes" id="UP000028719">
    <property type="component" value="Unassembled WGS sequence"/>
</dbReference>
<organism evidence="1 2">
    <name type="scientific">Chryseobacterium vrystaatense</name>
    <dbReference type="NCBI Taxonomy" id="307480"/>
    <lineage>
        <taxon>Bacteria</taxon>
        <taxon>Pseudomonadati</taxon>
        <taxon>Bacteroidota</taxon>
        <taxon>Flavobacteriia</taxon>
        <taxon>Flavobacteriales</taxon>
        <taxon>Weeksellaceae</taxon>
        <taxon>Chryseobacterium group</taxon>
        <taxon>Chryseobacterium</taxon>
    </lineage>
</organism>
<keyword evidence="2" id="KW-1185">Reference proteome</keyword>
<dbReference type="Gene3D" id="2.160.20.10">
    <property type="entry name" value="Single-stranded right-handed beta-helix, Pectin lyase-like"/>
    <property type="match status" value="1"/>
</dbReference>
<name>A0ABR4UGC4_9FLAO</name>
<evidence type="ECO:0000313" key="1">
    <source>
        <dbReference type="EMBL" id="KFF23574.1"/>
    </source>
</evidence>